<evidence type="ECO:0000256" key="4">
    <source>
        <dbReference type="ARBA" id="ARBA00022801"/>
    </source>
</evidence>
<comment type="catalytic activity">
    <reaction evidence="1 6">
        <text>Hydrolysis of (1-&gt;4)-beta-linkages between N-acetylmuramic acid and N-acetyl-D-glucosamine residues in a peptidoglycan and between N-acetyl-D-glucosamine residues in chitodextrins.</text>
        <dbReference type="EC" id="3.2.1.17"/>
    </reaction>
</comment>
<sequence length="174" mass="19338">MRKQIGKNLAICSVTAVIMLVINQYTDKIRTSEQGLALIGNAEGCYQQPYQCPADVLTVGIGSTEASGQKITQRHYSLEEIAARWVRDIQRAEACVNRYANGRNMPQGAFDALTSITFNVGCGKMKSSTLYKMAMNGYSPAMCDQFPRWVYANGKVLKGLVDRRNKERARCLIS</sequence>
<dbReference type="InterPro" id="IPR023347">
    <property type="entry name" value="Lysozyme_dom_sf"/>
</dbReference>
<dbReference type="PANTHER" id="PTHR38107">
    <property type="match status" value="1"/>
</dbReference>
<dbReference type="GO" id="GO:0031640">
    <property type="term" value="P:killing of cells of another organism"/>
    <property type="evidence" value="ECO:0007669"/>
    <property type="project" value="UniProtKB-KW"/>
</dbReference>
<accession>A0A0A2Y281</accession>
<protein>
    <recommendedName>
        <fullName evidence="6">Lysozyme</fullName>
        <ecNumber evidence="6">3.2.1.17</ecNumber>
    </recommendedName>
</protein>
<dbReference type="GO" id="GO:0016998">
    <property type="term" value="P:cell wall macromolecule catabolic process"/>
    <property type="evidence" value="ECO:0007669"/>
    <property type="project" value="InterPro"/>
</dbReference>
<comment type="caution">
    <text evidence="7">The sequence shown here is derived from an EMBL/GenBank/DDBJ whole genome shotgun (WGS) entry which is preliminary data.</text>
</comment>
<gene>
    <name evidence="7" type="ORF">JP36_09055</name>
</gene>
<keyword evidence="3 6" id="KW-0081">Bacteriolytic enzyme</keyword>
<dbReference type="EMBL" id="JPXX01000024">
    <property type="protein sequence ID" value="KGQ36695.1"/>
    <property type="molecule type" value="Genomic_DNA"/>
</dbReference>
<dbReference type="GO" id="GO:0042742">
    <property type="term" value="P:defense response to bacterium"/>
    <property type="evidence" value="ECO:0007669"/>
    <property type="project" value="UniProtKB-KW"/>
</dbReference>
<proteinExistence type="inferred from homology"/>
<dbReference type="SUPFAM" id="SSF53955">
    <property type="entry name" value="Lysozyme-like"/>
    <property type="match status" value="1"/>
</dbReference>
<evidence type="ECO:0000256" key="2">
    <source>
        <dbReference type="ARBA" id="ARBA00022529"/>
    </source>
</evidence>
<dbReference type="PANTHER" id="PTHR38107:SF4">
    <property type="entry name" value="LYSOZYME"/>
    <property type="match status" value="1"/>
</dbReference>
<comment type="similarity">
    <text evidence="6">Belongs to the glycosyl hydrolase 24 family.</text>
</comment>
<dbReference type="CDD" id="cd16901">
    <property type="entry name" value="lyz_P1"/>
    <property type="match status" value="1"/>
</dbReference>
<dbReference type="InterPro" id="IPR002196">
    <property type="entry name" value="Glyco_hydro_24"/>
</dbReference>
<dbReference type="InterPro" id="IPR034690">
    <property type="entry name" value="Endolysin_T4_type"/>
</dbReference>
<evidence type="ECO:0000256" key="5">
    <source>
        <dbReference type="ARBA" id="ARBA00023295"/>
    </source>
</evidence>
<name>A0A0A2Y281_9PAST</name>
<dbReference type="Pfam" id="PF00959">
    <property type="entry name" value="Phage_lysozyme"/>
    <property type="match status" value="1"/>
</dbReference>
<evidence type="ECO:0000313" key="7">
    <source>
        <dbReference type="EMBL" id="KGQ36695.1"/>
    </source>
</evidence>
<dbReference type="AlphaFoldDB" id="A0A0A2Y281"/>
<dbReference type="EC" id="3.2.1.17" evidence="6"/>
<dbReference type="eggNOG" id="COG3772">
    <property type="taxonomic scope" value="Bacteria"/>
</dbReference>
<dbReference type="GO" id="GO:0009253">
    <property type="term" value="P:peptidoglycan catabolic process"/>
    <property type="evidence" value="ECO:0007669"/>
    <property type="project" value="InterPro"/>
</dbReference>
<dbReference type="InterPro" id="IPR051018">
    <property type="entry name" value="Bacteriophage_GH24"/>
</dbReference>
<evidence type="ECO:0000313" key="8">
    <source>
        <dbReference type="Proteomes" id="UP000030539"/>
    </source>
</evidence>
<dbReference type="STRING" id="155515.JP36_09055"/>
<organism evidence="7 8">
    <name type="scientific">Gallibacterium genomosp. 1</name>
    <dbReference type="NCBI Taxonomy" id="155515"/>
    <lineage>
        <taxon>Bacteria</taxon>
        <taxon>Pseudomonadati</taxon>
        <taxon>Pseudomonadota</taxon>
        <taxon>Gammaproteobacteria</taxon>
        <taxon>Pasteurellales</taxon>
        <taxon>Pasteurellaceae</taxon>
        <taxon>Gallibacterium</taxon>
    </lineage>
</organism>
<keyword evidence="2 6" id="KW-0929">Antimicrobial</keyword>
<evidence type="ECO:0000256" key="3">
    <source>
        <dbReference type="ARBA" id="ARBA00022638"/>
    </source>
</evidence>
<dbReference type="Gene3D" id="1.10.530.40">
    <property type="match status" value="1"/>
</dbReference>
<dbReference type="InterPro" id="IPR023346">
    <property type="entry name" value="Lysozyme-like_dom_sf"/>
</dbReference>
<dbReference type="GO" id="GO:0003796">
    <property type="term" value="F:lysozyme activity"/>
    <property type="evidence" value="ECO:0007669"/>
    <property type="project" value="UniProtKB-EC"/>
</dbReference>
<evidence type="ECO:0000256" key="1">
    <source>
        <dbReference type="ARBA" id="ARBA00000632"/>
    </source>
</evidence>
<reference evidence="7 8" key="1">
    <citation type="submission" date="2014-08" db="EMBL/GenBank/DDBJ databases">
        <title>Chaperone-usher fimbriae in a diverse selection of Gallibacterium genomes.</title>
        <authorList>
            <person name="Kudirkiene E."/>
            <person name="Bager R.J."/>
            <person name="Johnson T.J."/>
            <person name="Bojesen A.M."/>
        </authorList>
    </citation>
    <scope>NUCLEOTIDE SEQUENCE [LARGE SCALE GENOMIC DNA]</scope>
    <source>
        <strain evidence="7 8">CCM5974</strain>
    </source>
</reference>
<dbReference type="Proteomes" id="UP000030539">
    <property type="component" value="Unassembled WGS sequence"/>
</dbReference>
<evidence type="ECO:0000256" key="6">
    <source>
        <dbReference type="RuleBase" id="RU003788"/>
    </source>
</evidence>
<keyword evidence="5 6" id="KW-0326">Glycosidase</keyword>
<dbReference type="HAMAP" id="MF_04110">
    <property type="entry name" value="ENDOLYSIN_T4"/>
    <property type="match status" value="1"/>
</dbReference>
<keyword evidence="4 6" id="KW-0378">Hydrolase</keyword>